<accession>A0A8J3H229</accession>
<comment type="caution">
    <text evidence="2">The sequence shown here is derived from an EMBL/GenBank/DDBJ whole genome shotgun (WGS) entry which is preliminary data.</text>
</comment>
<dbReference type="SUPFAM" id="SSF46955">
    <property type="entry name" value="Putative DNA-binding domain"/>
    <property type="match status" value="1"/>
</dbReference>
<dbReference type="InterPro" id="IPR041657">
    <property type="entry name" value="HTH_17"/>
</dbReference>
<reference evidence="2" key="1">
    <citation type="journal article" date="2014" name="Int. J. Syst. Evol. Microbiol.">
        <title>Complete genome sequence of Corynebacterium casei LMG S-19264T (=DSM 44701T), isolated from a smear-ripened cheese.</title>
        <authorList>
            <consortium name="US DOE Joint Genome Institute (JGI-PGF)"/>
            <person name="Walter F."/>
            <person name="Albersmeier A."/>
            <person name="Kalinowski J."/>
            <person name="Ruckert C."/>
        </authorList>
    </citation>
    <scope>NUCLEOTIDE SEQUENCE</scope>
    <source>
        <strain evidence="2">KCTC 42650</strain>
    </source>
</reference>
<keyword evidence="3" id="KW-1185">Reference proteome</keyword>
<evidence type="ECO:0000313" key="2">
    <source>
        <dbReference type="EMBL" id="GHF76016.1"/>
    </source>
</evidence>
<dbReference type="Proteomes" id="UP000626220">
    <property type="component" value="Unassembled WGS sequence"/>
</dbReference>
<dbReference type="Pfam" id="PF12728">
    <property type="entry name" value="HTH_17"/>
    <property type="match status" value="1"/>
</dbReference>
<evidence type="ECO:0000259" key="1">
    <source>
        <dbReference type="Pfam" id="PF12728"/>
    </source>
</evidence>
<dbReference type="EMBL" id="BNCJ01000051">
    <property type="protein sequence ID" value="GHF76016.1"/>
    <property type="molecule type" value="Genomic_DNA"/>
</dbReference>
<reference evidence="2" key="2">
    <citation type="submission" date="2020-09" db="EMBL/GenBank/DDBJ databases">
        <authorList>
            <person name="Sun Q."/>
            <person name="Kim S."/>
        </authorList>
    </citation>
    <scope>NUCLEOTIDE SEQUENCE</scope>
    <source>
        <strain evidence="2">KCTC 42650</strain>
    </source>
</reference>
<dbReference type="NCBIfam" id="TIGR01764">
    <property type="entry name" value="excise"/>
    <property type="match status" value="1"/>
</dbReference>
<gene>
    <name evidence="2" type="ORF">GCM10017056_52960</name>
</gene>
<dbReference type="RefSeq" id="WP_189683139.1">
    <property type="nucleotide sequence ID" value="NZ_BNCJ01000051.1"/>
</dbReference>
<sequence>MTDLPFPTHASYLSVKEVAELFRVCPKTERRWISAGVLPATRLGRDWRISRNDLRALAAGRSNPGLAHVL</sequence>
<dbReference type="InterPro" id="IPR009061">
    <property type="entry name" value="DNA-bd_dom_put_sf"/>
</dbReference>
<evidence type="ECO:0000313" key="3">
    <source>
        <dbReference type="Proteomes" id="UP000626220"/>
    </source>
</evidence>
<feature type="domain" description="Helix-turn-helix" evidence="1">
    <location>
        <begin position="12"/>
        <end position="61"/>
    </location>
</feature>
<organism evidence="2 3">
    <name type="scientific">Seohaeicola zhoushanensis</name>
    <dbReference type="NCBI Taxonomy" id="1569283"/>
    <lineage>
        <taxon>Bacteria</taxon>
        <taxon>Pseudomonadati</taxon>
        <taxon>Pseudomonadota</taxon>
        <taxon>Alphaproteobacteria</taxon>
        <taxon>Rhodobacterales</taxon>
        <taxon>Roseobacteraceae</taxon>
        <taxon>Seohaeicola</taxon>
    </lineage>
</organism>
<dbReference type="GO" id="GO:0003677">
    <property type="term" value="F:DNA binding"/>
    <property type="evidence" value="ECO:0007669"/>
    <property type="project" value="InterPro"/>
</dbReference>
<dbReference type="InterPro" id="IPR010093">
    <property type="entry name" value="SinI_DNA-bd"/>
</dbReference>
<name>A0A8J3H229_9RHOB</name>
<proteinExistence type="predicted"/>
<dbReference type="AlphaFoldDB" id="A0A8J3H229"/>
<protein>
    <recommendedName>
        <fullName evidence="1">Helix-turn-helix domain-containing protein</fullName>
    </recommendedName>
</protein>